<name>A0ABN6VCA6_9HYPH</name>
<dbReference type="Pfam" id="PF02625">
    <property type="entry name" value="XdhC_CoxI"/>
    <property type="match status" value="1"/>
</dbReference>
<reference evidence="3 4" key="1">
    <citation type="journal article" date="2023" name="Int. J. Syst. Evol. Microbiol.">
        <title>Methylocystis iwaonis sp. nov., a type II methane-oxidizing bacterium from surface soil of a rice paddy field in Japan, and emended description of the genus Methylocystis (ex Whittenbury et al. 1970) Bowman et al. 1993.</title>
        <authorList>
            <person name="Kaise H."/>
            <person name="Sawadogo J.B."/>
            <person name="Alam M.S."/>
            <person name="Ueno C."/>
            <person name="Dianou D."/>
            <person name="Shinjo R."/>
            <person name="Asakawa S."/>
        </authorList>
    </citation>
    <scope>NUCLEOTIDE SEQUENCE [LARGE SCALE GENOMIC DNA]</scope>
    <source>
        <strain evidence="3 4">SS37A-Re</strain>
    </source>
</reference>
<gene>
    <name evidence="3" type="ORF">SS37A_08350</name>
</gene>
<evidence type="ECO:0000313" key="3">
    <source>
        <dbReference type="EMBL" id="BDV33306.1"/>
    </source>
</evidence>
<protein>
    <submittedName>
        <fullName evidence="3">XdhC/CoxI family protein</fullName>
    </submittedName>
</protein>
<keyword evidence="4" id="KW-1185">Reference proteome</keyword>
<proteinExistence type="predicted"/>
<evidence type="ECO:0000313" key="4">
    <source>
        <dbReference type="Proteomes" id="UP001317629"/>
    </source>
</evidence>
<dbReference type="InterPro" id="IPR027051">
    <property type="entry name" value="XdhC_Rossmann_dom"/>
</dbReference>
<dbReference type="InterPro" id="IPR052698">
    <property type="entry name" value="MoCofactor_Util/Proc"/>
</dbReference>
<dbReference type="Pfam" id="PF13478">
    <property type="entry name" value="XdhC_C"/>
    <property type="match status" value="1"/>
</dbReference>
<accession>A0ABN6VCA6</accession>
<dbReference type="PANTHER" id="PTHR30388:SF4">
    <property type="entry name" value="MOLYBDENUM COFACTOR INSERTION CHAPERONE PAOD"/>
    <property type="match status" value="1"/>
</dbReference>
<dbReference type="InterPro" id="IPR003777">
    <property type="entry name" value="XdhC_CoxI"/>
</dbReference>
<organism evidence="3 4">
    <name type="scientific">Methylocystis iwaonis</name>
    <dbReference type="NCBI Taxonomy" id="2885079"/>
    <lineage>
        <taxon>Bacteria</taxon>
        <taxon>Pseudomonadati</taxon>
        <taxon>Pseudomonadota</taxon>
        <taxon>Alphaproteobacteria</taxon>
        <taxon>Hyphomicrobiales</taxon>
        <taxon>Methylocystaceae</taxon>
        <taxon>Methylocystis</taxon>
    </lineage>
</organism>
<evidence type="ECO:0000259" key="1">
    <source>
        <dbReference type="Pfam" id="PF02625"/>
    </source>
</evidence>
<dbReference type="Gene3D" id="3.40.50.720">
    <property type="entry name" value="NAD(P)-binding Rossmann-like Domain"/>
    <property type="match status" value="1"/>
</dbReference>
<feature type="domain" description="XdhC Rossmann" evidence="2">
    <location>
        <begin position="186"/>
        <end position="327"/>
    </location>
</feature>
<dbReference type="Proteomes" id="UP001317629">
    <property type="component" value="Chromosome"/>
</dbReference>
<dbReference type="PANTHER" id="PTHR30388">
    <property type="entry name" value="ALDEHYDE OXIDOREDUCTASE MOLYBDENUM COFACTOR ASSEMBLY PROTEIN"/>
    <property type="match status" value="1"/>
</dbReference>
<evidence type="ECO:0000259" key="2">
    <source>
        <dbReference type="Pfam" id="PF13478"/>
    </source>
</evidence>
<dbReference type="RefSeq" id="WP_281930687.1">
    <property type="nucleotide sequence ID" value="NZ_AP027142.1"/>
</dbReference>
<dbReference type="EMBL" id="AP027142">
    <property type="protein sequence ID" value="BDV33306.1"/>
    <property type="molecule type" value="Genomic_DNA"/>
</dbReference>
<sequence>MNETRLSAPVDDAGVLRQAESWRRMGRGVALATVVETFGSAPRPIGSHLAVDEAGAFCGSVSAGCVEGEVITAAQDAIADGAPRFLEFGVADEVAWRVGLSCGGRIAVHIERIDADRLVLLSALNREIAARRPCAVITPLEGGAAQLLRADDFAALNAQLRDGKSGLVRHEGRRLFVNHYRPGPRLLVVGAVHVAQALAVMAALAGFDVTIVDPRGAYASAERFPQARLDMRWPDEALPDIGLDAATAVVVLTHDPKIDDPALRLALASDCFYVGALGSRATHARRVERLKASGVTPFALERLRAPIGLDIAAISPAEIAVSILAEIILARGQKPLRRLVQDASSTSCVVG</sequence>
<feature type="domain" description="XdhC- CoxI" evidence="1">
    <location>
        <begin position="22"/>
        <end position="89"/>
    </location>
</feature>